<evidence type="ECO:0000313" key="12">
    <source>
        <dbReference type="Proteomes" id="UP000295064"/>
    </source>
</evidence>
<evidence type="ECO:0000256" key="3">
    <source>
        <dbReference type="ARBA" id="ARBA00009677"/>
    </source>
</evidence>
<evidence type="ECO:0000259" key="10">
    <source>
        <dbReference type="Pfam" id="PF22638"/>
    </source>
</evidence>
<dbReference type="Pfam" id="PF06429">
    <property type="entry name" value="Flg_bbr_C"/>
    <property type="match status" value="1"/>
</dbReference>
<gene>
    <name evidence="7" type="primary">flgK</name>
    <name evidence="11" type="ORF">DFR79_101220</name>
</gene>
<keyword evidence="5 7" id="KW-0964">Secreted</keyword>
<dbReference type="RefSeq" id="WP_243727675.1">
    <property type="nucleotide sequence ID" value="NZ_SNWX01000001.1"/>
</dbReference>
<accession>A0A4R6M5D6</accession>
<keyword evidence="11" id="KW-0969">Cilium</keyword>
<evidence type="ECO:0000256" key="7">
    <source>
        <dbReference type="RuleBase" id="RU362065"/>
    </source>
</evidence>
<comment type="subcellular location">
    <subcellularLocation>
        <location evidence="1 7">Bacterial flagellum</location>
    </subcellularLocation>
    <subcellularLocation>
        <location evidence="2 7">Secreted</location>
    </subcellularLocation>
</comment>
<reference evidence="11 12" key="1">
    <citation type="submission" date="2019-03" db="EMBL/GenBank/DDBJ databases">
        <title>Subsurface microbial communities from deep shales in Ohio and West Virginia, USA.</title>
        <authorList>
            <person name="Wrighton K."/>
        </authorList>
    </citation>
    <scope>NUCLEOTIDE SEQUENCE [LARGE SCALE GENOMIC DNA]</scope>
    <source>
        <strain evidence="11 12">MA284_T2</strain>
    </source>
</reference>
<keyword evidence="8" id="KW-0175">Coiled coil</keyword>
<dbReference type="InterPro" id="IPR002371">
    <property type="entry name" value="FlgK"/>
</dbReference>
<keyword evidence="11" id="KW-0282">Flagellum</keyword>
<dbReference type="PRINTS" id="PR01005">
    <property type="entry name" value="FLGHOOKAP1"/>
</dbReference>
<evidence type="ECO:0000256" key="6">
    <source>
        <dbReference type="ARBA" id="ARBA00023143"/>
    </source>
</evidence>
<dbReference type="GO" id="GO:0044780">
    <property type="term" value="P:bacterial-type flagellum assembly"/>
    <property type="evidence" value="ECO:0007669"/>
    <property type="project" value="InterPro"/>
</dbReference>
<dbReference type="InterPro" id="IPR010930">
    <property type="entry name" value="Flg_bb/hook_C_dom"/>
</dbReference>
<evidence type="ECO:0000256" key="8">
    <source>
        <dbReference type="SAM" id="Coils"/>
    </source>
</evidence>
<evidence type="ECO:0000259" key="9">
    <source>
        <dbReference type="Pfam" id="PF06429"/>
    </source>
</evidence>
<name>A0A4R6M5D6_9FIRM</name>
<dbReference type="GO" id="GO:0005198">
    <property type="term" value="F:structural molecule activity"/>
    <property type="evidence" value="ECO:0007669"/>
    <property type="project" value="UniProtKB-UniRule"/>
</dbReference>
<organism evidence="11 12">
    <name type="scientific">Halanaerobium saccharolyticum</name>
    <dbReference type="NCBI Taxonomy" id="43595"/>
    <lineage>
        <taxon>Bacteria</taxon>
        <taxon>Bacillati</taxon>
        <taxon>Bacillota</taxon>
        <taxon>Clostridia</taxon>
        <taxon>Halanaerobiales</taxon>
        <taxon>Halanaerobiaceae</taxon>
        <taxon>Halanaerobium</taxon>
    </lineage>
</organism>
<feature type="domain" description="Flagellar basal-body/hook protein C-terminal" evidence="9">
    <location>
        <begin position="533"/>
        <end position="571"/>
    </location>
</feature>
<keyword evidence="6 7" id="KW-0975">Bacterial flagellum</keyword>
<dbReference type="PANTHER" id="PTHR30033:SF1">
    <property type="entry name" value="FLAGELLAR HOOK-ASSOCIATED PROTEIN 1"/>
    <property type="match status" value="1"/>
</dbReference>
<evidence type="ECO:0000256" key="2">
    <source>
        <dbReference type="ARBA" id="ARBA00004613"/>
    </source>
</evidence>
<feature type="coiled-coil region" evidence="8">
    <location>
        <begin position="165"/>
        <end position="192"/>
    </location>
</feature>
<feature type="domain" description="Flagellar hook-associated protein FlgK helical" evidence="10">
    <location>
        <begin position="101"/>
        <end position="333"/>
    </location>
</feature>
<dbReference type="Proteomes" id="UP000295064">
    <property type="component" value="Unassembled WGS sequence"/>
</dbReference>
<evidence type="ECO:0000313" key="11">
    <source>
        <dbReference type="EMBL" id="TDO95219.1"/>
    </source>
</evidence>
<dbReference type="EMBL" id="SNWX01000001">
    <property type="protein sequence ID" value="TDO95219.1"/>
    <property type="molecule type" value="Genomic_DNA"/>
</dbReference>
<keyword evidence="11" id="KW-0966">Cell projection</keyword>
<sequence length="573" mass="62602">MNIFSGLHVGLRALETQRKSLDVTGHNIANANNEDYNKQRAVHKASYPYTAPGLSNHGGAGQFGTGVEIAEVERVKDQFINSQIFNETQTSGYWEEMQRGLEKVEYILNEPSDSGIDSAINQFWNSLQDLSNNPSDDAARNMVRENARNVIDSFQSVNNQLTDYKKSINENLSNAAADINNITKKMADLNKQIVSIKGSGQNPNDLLDQRDALYKDLSKLINVQSRQDAQGNLIVSTQGMQLVNGSDAYELAAKGNTDDNSIPRMEDKLIHTRTGTEIKPTNGKIAAWMDMRDEKLDFYAGRLNEMAKTMVTEFNKQHQAGYDANGVDGENFFKPIDSSSEQSAIAQLDLTAAIKDLENGLSKIAAGNKNIDTFVELDTLGNNLSGNYQVEVTDAGGGQFDLTINDSDGNKAYPPDPDSSVTVNPGDNVELNVDVNGDITADITAGINTGDFTLTVNDTGKRNISLDKAIGNGENANALANLFNSDEVIEGASLEGYFRTIVTSVGAESSRSQQMKNNQDVVLKQLQTLDRSISGVSLDEEMAKLIKYQQSYAAAAKYINKIEELLDSLMTIV</sequence>
<evidence type="ECO:0000256" key="5">
    <source>
        <dbReference type="ARBA" id="ARBA00022525"/>
    </source>
</evidence>
<protein>
    <recommendedName>
        <fullName evidence="4 7">Flagellar hook-associated protein 1</fullName>
        <shortName evidence="7">HAP1</shortName>
    </recommendedName>
</protein>
<proteinExistence type="inferred from homology"/>
<dbReference type="PANTHER" id="PTHR30033">
    <property type="entry name" value="FLAGELLAR HOOK-ASSOCIATED PROTEIN 1"/>
    <property type="match status" value="1"/>
</dbReference>
<comment type="caution">
    <text evidence="11">The sequence shown here is derived from an EMBL/GenBank/DDBJ whole genome shotgun (WGS) entry which is preliminary data.</text>
</comment>
<dbReference type="InterPro" id="IPR053927">
    <property type="entry name" value="FlgK_helical"/>
</dbReference>
<dbReference type="GO" id="GO:0009424">
    <property type="term" value="C:bacterial-type flagellum hook"/>
    <property type="evidence" value="ECO:0007669"/>
    <property type="project" value="UniProtKB-UniRule"/>
</dbReference>
<dbReference type="Pfam" id="PF22638">
    <property type="entry name" value="FlgK_D1"/>
    <property type="match status" value="1"/>
</dbReference>
<dbReference type="AlphaFoldDB" id="A0A4R6M5D6"/>
<dbReference type="NCBIfam" id="TIGR02492">
    <property type="entry name" value="flgK_ends"/>
    <property type="match status" value="1"/>
</dbReference>
<dbReference type="SUPFAM" id="SSF64518">
    <property type="entry name" value="Phase 1 flagellin"/>
    <property type="match status" value="1"/>
</dbReference>
<evidence type="ECO:0000256" key="1">
    <source>
        <dbReference type="ARBA" id="ARBA00004365"/>
    </source>
</evidence>
<dbReference type="GO" id="GO:0005576">
    <property type="term" value="C:extracellular region"/>
    <property type="evidence" value="ECO:0007669"/>
    <property type="project" value="UniProtKB-SubCell"/>
</dbReference>
<evidence type="ECO:0000256" key="4">
    <source>
        <dbReference type="ARBA" id="ARBA00016244"/>
    </source>
</evidence>
<comment type="similarity">
    <text evidence="3 7">Belongs to the flagella basal body rod proteins family.</text>
</comment>